<dbReference type="GO" id="GO:0005886">
    <property type="term" value="C:plasma membrane"/>
    <property type="evidence" value="ECO:0007669"/>
    <property type="project" value="UniProtKB-SubCell"/>
</dbReference>
<evidence type="ECO:0000256" key="8">
    <source>
        <dbReference type="ARBA" id="ARBA00022927"/>
    </source>
</evidence>
<dbReference type="Proteomes" id="UP000479132">
    <property type="component" value="Unassembled WGS sequence"/>
</dbReference>
<keyword evidence="7" id="KW-1005">Bacterial flagellum biogenesis</keyword>
<keyword evidence="5" id="KW-1003">Cell membrane</keyword>
<evidence type="ECO:0000256" key="3">
    <source>
        <dbReference type="ARBA" id="ARBA00020392"/>
    </source>
</evidence>
<evidence type="ECO:0000256" key="10">
    <source>
        <dbReference type="ARBA" id="ARBA00023225"/>
    </source>
</evidence>
<dbReference type="EMBL" id="JAALLS010000003">
    <property type="protein sequence ID" value="NGP87400.1"/>
    <property type="molecule type" value="Genomic_DNA"/>
</dbReference>
<evidence type="ECO:0000256" key="4">
    <source>
        <dbReference type="ARBA" id="ARBA00022448"/>
    </source>
</evidence>
<dbReference type="Gene3D" id="1.10.287.1700">
    <property type="match status" value="1"/>
</dbReference>
<dbReference type="GO" id="GO:0006935">
    <property type="term" value="P:chemotaxis"/>
    <property type="evidence" value="ECO:0007669"/>
    <property type="project" value="UniProtKB-KW"/>
</dbReference>
<evidence type="ECO:0000256" key="1">
    <source>
        <dbReference type="ARBA" id="ARBA00004413"/>
    </source>
</evidence>
<keyword evidence="12" id="KW-0966">Cell projection</keyword>
<evidence type="ECO:0000256" key="2">
    <source>
        <dbReference type="ARBA" id="ARBA00010004"/>
    </source>
</evidence>
<dbReference type="RefSeq" id="WP_165266122.1">
    <property type="nucleotide sequence ID" value="NZ_JAALLS010000003.1"/>
</dbReference>
<evidence type="ECO:0000256" key="7">
    <source>
        <dbReference type="ARBA" id="ARBA00022795"/>
    </source>
</evidence>
<name>A0A6M1TFJ1_9BACT</name>
<keyword evidence="8" id="KW-0653">Protein transport</keyword>
<feature type="coiled-coil region" evidence="11">
    <location>
        <begin position="71"/>
        <end position="105"/>
    </location>
</feature>
<gene>
    <name evidence="12" type="primary">fliJ</name>
    <name evidence="12" type="ORF">G3569_03455</name>
</gene>
<dbReference type="GO" id="GO:0015031">
    <property type="term" value="P:protein transport"/>
    <property type="evidence" value="ECO:0007669"/>
    <property type="project" value="UniProtKB-KW"/>
</dbReference>
<sequence>MKFDFSLEPVLKVRKHEEKIQKQKLAEKLSQKKIIAKKKQELKEKLQAHLGTADSKDFHNLHDLKRHRRYINSIHKEVEKLNGNLRIVENAIEQQRDKLAEVHKKRHIMEKIKEEEHELFLEKLSRQQRKMMDEIATQSYSK</sequence>
<keyword evidence="9" id="KW-0472">Membrane</keyword>
<keyword evidence="12" id="KW-0969">Cilium</keyword>
<evidence type="ECO:0000256" key="5">
    <source>
        <dbReference type="ARBA" id="ARBA00022475"/>
    </source>
</evidence>
<reference evidence="12 13" key="1">
    <citation type="submission" date="2020-02" db="EMBL/GenBank/DDBJ databases">
        <title>Aliifodinibius halophilus 2W32, complete genome.</title>
        <authorList>
            <person name="Li Y."/>
            <person name="Wu S."/>
        </authorList>
    </citation>
    <scope>NUCLEOTIDE SEQUENCE [LARGE SCALE GENOMIC DNA]</scope>
    <source>
        <strain evidence="12 13">2W32</strain>
    </source>
</reference>
<dbReference type="AlphaFoldDB" id="A0A6M1TFJ1"/>
<keyword evidence="6" id="KW-0145">Chemotaxis</keyword>
<comment type="subcellular location">
    <subcellularLocation>
        <location evidence="1">Cell membrane</location>
        <topology evidence="1">Peripheral membrane protein</topology>
        <orientation evidence="1">Cytoplasmic side</orientation>
    </subcellularLocation>
</comment>
<proteinExistence type="inferred from homology"/>
<keyword evidence="12" id="KW-0282">Flagellum</keyword>
<dbReference type="GO" id="GO:0044781">
    <property type="term" value="P:bacterial-type flagellum organization"/>
    <property type="evidence" value="ECO:0007669"/>
    <property type="project" value="UniProtKB-KW"/>
</dbReference>
<evidence type="ECO:0000256" key="6">
    <source>
        <dbReference type="ARBA" id="ARBA00022500"/>
    </source>
</evidence>
<dbReference type="GO" id="GO:0009288">
    <property type="term" value="C:bacterial-type flagellum"/>
    <property type="evidence" value="ECO:0007669"/>
    <property type="project" value="InterPro"/>
</dbReference>
<keyword evidence="4" id="KW-0813">Transport</keyword>
<accession>A0A6M1TFJ1</accession>
<dbReference type="NCBIfam" id="TIGR02473">
    <property type="entry name" value="flagell_FliJ"/>
    <property type="match status" value="1"/>
</dbReference>
<keyword evidence="10" id="KW-1006">Bacterial flagellum protein export</keyword>
<dbReference type="GO" id="GO:0071973">
    <property type="term" value="P:bacterial-type flagellum-dependent cell motility"/>
    <property type="evidence" value="ECO:0007669"/>
    <property type="project" value="InterPro"/>
</dbReference>
<organism evidence="12 13">
    <name type="scientific">Fodinibius halophilus</name>
    <dbReference type="NCBI Taxonomy" id="1736908"/>
    <lineage>
        <taxon>Bacteria</taxon>
        <taxon>Pseudomonadati</taxon>
        <taxon>Balneolota</taxon>
        <taxon>Balneolia</taxon>
        <taxon>Balneolales</taxon>
        <taxon>Balneolaceae</taxon>
        <taxon>Fodinibius</taxon>
    </lineage>
</organism>
<comment type="caution">
    <text evidence="12">The sequence shown here is derived from an EMBL/GenBank/DDBJ whole genome shotgun (WGS) entry which is preliminary data.</text>
</comment>
<dbReference type="InterPro" id="IPR053716">
    <property type="entry name" value="Flag_assembly_chemotaxis_eff"/>
</dbReference>
<keyword evidence="13" id="KW-1185">Reference proteome</keyword>
<evidence type="ECO:0000256" key="9">
    <source>
        <dbReference type="ARBA" id="ARBA00023136"/>
    </source>
</evidence>
<comment type="similarity">
    <text evidence="2">Belongs to the FliJ family.</text>
</comment>
<evidence type="ECO:0000313" key="12">
    <source>
        <dbReference type="EMBL" id="NGP87400.1"/>
    </source>
</evidence>
<evidence type="ECO:0000256" key="11">
    <source>
        <dbReference type="SAM" id="Coils"/>
    </source>
</evidence>
<keyword evidence="11" id="KW-0175">Coiled coil</keyword>
<protein>
    <recommendedName>
        <fullName evidence="3">Flagellar FliJ protein</fullName>
    </recommendedName>
</protein>
<dbReference type="Pfam" id="PF02050">
    <property type="entry name" value="FliJ"/>
    <property type="match status" value="1"/>
</dbReference>
<dbReference type="InterPro" id="IPR012823">
    <property type="entry name" value="Flagell_FliJ"/>
</dbReference>
<evidence type="ECO:0000313" key="13">
    <source>
        <dbReference type="Proteomes" id="UP000479132"/>
    </source>
</evidence>